<evidence type="ECO:0000313" key="3">
    <source>
        <dbReference type="Proteomes" id="UP001596516"/>
    </source>
</evidence>
<keyword evidence="3" id="KW-1185">Reference proteome</keyword>
<proteinExistence type="predicted"/>
<evidence type="ECO:0000313" key="2">
    <source>
        <dbReference type="EMBL" id="MFC7705623.1"/>
    </source>
</evidence>
<accession>A0ABW2UNS1</accession>
<protein>
    <submittedName>
        <fullName evidence="2">Aminodeoxychorismate synthase component I</fullName>
        <ecNumber evidence="2">2.6.1.85</ecNumber>
    </submittedName>
</protein>
<dbReference type="NCBIfam" id="NF005698">
    <property type="entry name" value="PRK07508.1"/>
    <property type="match status" value="1"/>
</dbReference>
<gene>
    <name evidence="2" type="ORF">ACFQXB_15655</name>
</gene>
<dbReference type="PRINTS" id="PR00095">
    <property type="entry name" value="ANTSNTHASEI"/>
</dbReference>
<dbReference type="InterPro" id="IPR005801">
    <property type="entry name" value="ADC_synthase"/>
</dbReference>
<evidence type="ECO:0000259" key="1">
    <source>
        <dbReference type="Pfam" id="PF00425"/>
    </source>
</evidence>
<dbReference type="InterPro" id="IPR005802">
    <property type="entry name" value="ADC_synth_comp_1"/>
</dbReference>
<dbReference type="PANTHER" id="PTHR11236:SF50">
    <property type="entry name" value="AMINODEOXYCHORISMATE SYNTHASE COMPONENT 1"/>
    <property type="match status" value="1"/>
</dbReference>
<dbReference type="InterPro" id="IPR019999">
    <property type="entry name" value="Anth_synth_I-like"/>
</dbReference>
<dbReference type="PANTHER" id="PTHR11236">
    <property type="entry name" value="AMINOBENZOATE/ANTHRANILATE SYNTHASE"/>
    <property type="match status" value="1"/>
</dbReference>
<dbReference type="NCBIfam" id="TIGR00553">
    <property type="entry name" value="pabB"/>
    <property type="match status" value="1"/>
</dbReference>
<dbReference type="RefSeq" id="WP_377405730.1">
    <property type="nucleotide sequence ID" value="NZ_JBHTFQ010000009.1"/>
</dbReference>
<dbReference type="InterPro" id="IPR015890">
    <property type="entry name" value="Chorismate_C"/>
</dbReference>
<dbReference type="EC" id="2.6.1.85" evidence="2"/>
<dbReference type="Proteomes" id="UP001596516">
    <property type="component" value="Unassembled WGS sequence"/>
</dbReference>
<keyword evidence="2" id="KW-0808">Transferase</keyword>
<name>A0ABW2UNS1_9RHOB</name>
<feature type="domain" description="Chorismate-utilising enzyme C-terminal" evidence="1">
    <location>
        <begin position="106"/>
        <end position="360"/>
    </location>
</feature>
<reference evidence="3" key="1">
    <citation type="journal article" date="2019" name="Int. J. Syst. Evol. Microbiol.">
        <title>The Global Catalogue of Microorganisms (GCM) 10K type strain sequencing project: providing services to taxonomists for standard genome sequencing and annotation.</title>
        <authorList>
            <consortium name="The Broad Institute Genomics Platform"/>
            <consortium name="The Broad Institute Genome Sequencing Center for Infectious Disease"/>
            <person name="Wu L."/>
            <person name="Ma J."/>
        </authorList>
    </citation>
    <scope>NUCLEOTIDE SEQUENCE [LARGE SCALE GENOMIC DNA]</scope>
    <source>
        <strain evidence="3">CGMCC 1.12750</strain>
    </source>
</reference>
<dbReference type="SUPFAM" id="SSF56322">
    <property type="entry name" value="ADC synthase"/>
    <property type="match status" value="1"/>
</dbReference>
<dbReference type="Pfam" id="PF00425">
    <property type="entry name" value="Chorismate_bind"/>
    <property type="match status" value="1"/>
</dbReference>
<sequence length="367" mass="39462">MILFDRGPDGRPALFDKARRLILAETPADVPDALAAMARAQAEGSWLAGYASYELGYVLEPRLCPLLPPDRRAPLLAFAVHDAPQAGRLPAAGAARLGRLVPDWTAEEYAAAFSRLAGYIAAGDCYQVNLTMPLRGRASGAPLALYAALQDRQAVGHGAYLDLGVGPVILSRSPELFFRIRGNRIETAPMKGTIPRDPDPARDVALRDQLAGSAKDRAENLMIVDLLRNDISRICKVGSVRVPALYHIESYATVHQMISRVEGELLPGWDIAGLFHALFPCGSVTGAPKIRAMEIIRELEPSPRGVYCGAIGWIAPSGDAEFNVAIRTLSLYPGGDVVLNVGGGVVQDSTAAGEYEEALWKARFARI</sequence>
<dbReference type="Gene3D" id="3.60.120.10">
    <property type="entry name" value="Anthranilate synthase"/>
    <property type="match status" value="1"/>
</dbReference>
<dbReference type="GO" id="GO:0046820">
    <property type="term" value="F:4-amino-4-deoxychorismate synthase activity"/>
    <property type="evidence" value="ECO:0007669"/>
    <property type="project" value="UniProtKB-EC"/>
</dbReference>
<comment type="caution">
    <text evidence="2">The sequence shown here is derived from an EMBL/GenBank/DDBJ whole genome shotgun (WGS) entry which is preliminary data.</text>
</comment>
<dbReference type="EMBL" id="JBHTFQ010000009">
    <property type="protein sequence ID" value="MFC7705623.1"/>
    <property type="molecule type" value="Genomic_DNA"/>
</dbReference>
<organism evidence="2 3">
    <name type="scientific">Plastorhodobacter daqingensis</name>
    <dbReference type="NCBI Taxonomy" id="1387281"/>
    <lineage>
        <taxon>Bacteria</taxon>
        <taxon>Pseudomonadati</taxon>
        <taxon>Pseudomonadota</taxon>
        <taxon>Alphaproteobacteria</taxon>
        <taxon>Rhodobacterales</taxon>
        <taxon>Paracoccaceae</taxon>
        <taxon>Plastorhodobacter</taxon>
    </lineage>
</organism>
<keyword evidence="2" id="KW-0032">Aminotransferase</keyword>